<evidence type="ECO:0000256" key="9">
    <source>
        <dbReference type="ARBA" id="ARBA00022827"/>
    </source>
</evidence>
<dbReference type="InterPro" id="IPR007419">
    <property type="entry name" value="BFD-like_2Fe2S-bd_dom"/>
</dbReference>
<evidence type="ECO:0000256" key="1">
    <source>
        <dbReference type="ARBA" id="ARBA00001974"/>
    </source>
</evidence>
<evidence type="ECO:0000256" key="6">
    <source>
        <dbReference type="ARBA" id="ARBA00022630"/>
    </source>
</evidence>
<dbReference type="Pfam" id="PF07992">
    <property type="entry name" value="Pyr_redox_2"/>
    <property type="match status" value="1"/>
</dbReference>
<keyword evidence="5 16" id="KW-0349">Heme</keyword>
<dbReference type="Pfam" id="PF04324">
    <property type="entry name" value="Fer2_BFD"/>
    <property type="match status" value="2"/>
</dbReference>
<feature type="binding site" evidence="16">
    <location>
        <position position="644"/>
    </location>
    <ligand>
        <name>[4Fe-4S] cluster</name>
        <dbReference type="ChEBI" id="CHEBI:49883"/>
    </ligand>
</feature>
<dbReference type="SUPFAM" id="SSF55124">
    <property type="entry name" value="Nitrite/Sulfite reductase N-terminal domain-like"/>
    <property type="match status" value="1"/>
</dbReference>
<evidence type="ECO:0000256" key="14">
    <source>
        <dbReference type="ARBA" id="ARBA00034078"/>
    </source>
</evidence>
<comment type="caution">
    <text evidence="17">The sequence shown here is derived from an EMBL/GenBank/DDBJ whole genome shotgun (WGS) entry which is preliminary data.</text>
</comment>
<dbReference type="SUPFAM" id="SSF51905">
    <property type="entry name" value="FAD/NAD(P)-binding domain"/>
    <property type="match status" value="2"/>
</dbReference>
<dbReference type="InterPro" id="IPR041854">
    <property type="entry name" value="BFD-like_2Fe2S-bd_dom_sf"/>
</dbReference>
<dbReference type="PRINTS" id="PR00411">
    <property type="entry name" value="PNDRDTASEI"/>
</dbReference>
<dbReference type="InterPro" id="IPR017121">
    <property type="entry name" value="Nitrite_Rdtase_lsu"/>
</dbReference>
<gene>
    <name evidence="17" type="ORF">BJP51_15465</name>
</gene>
<dbReference type="InterPro" id="IPR052034">
    <property type="entry name" value="NasD-like"/>
</dbReference>
<sequence length="807" mass="88070">MAAKREKLVLVGNGMAGIGTLEQILKLGGAYDITVFGSEPHPNYNRIMLSYVLEGSKTINDIILNDWNWYEDNNITLHTGTTVTRIDEHSKQVIADNGMAVSYDKVIIATGSNSFILPVPGCDKEGVVGFRDIADCDAMLAAAKQYNKAAVIGGGLLGLEAAKGLVNLGMDVTVVHLMEDLMERQLDRNASSMLQAELERQGVKFAMGKQTVELTGEQRVSGLQFSDGTTLAADFVVMAVGIKPNITVAKESGIAVNRGIVVDDYLQTSMQNVYSIGECAEHRGVCYGLVAPLFEQGMVLAKHLCGSDTNPYEGSVVSTKLKISGVDVFSAGEFMDSPEHTVISSKDEWKRTYKKILLKDNVIVGAVLFGDVTESANLQKLVKQGAVMTDEIYTEVMGTGCCGSGAKKSTSVEAMADEEIVCGCNGVTKKAIVDAVIENGFTTVDEIKACTGATRSCGGCKPVVEQILQFVLGDSFEQSAKQGICSCTTLSRDEIVAEITAKGLSTTKEVMHVLGWKQEEGCSKCRPAINYYLGMLNPDTHQDEKESRFVNERMGANIQKDGTYTVIPRMYGGVTTPEDLKKIADVSLKYDVKVVKVTGGQRLDLIGVKKEDLPKVWEELDMPSGYGYAKSLRTVKTCVGSQFCRFGTQDSLGMGALIERKYERLDFPAKFKIAVNGCPRNCAESCTKDIGIVGNDGGWEVFIGGNGGIKPRIADSFCKIKTDEELIEVCSAVMQYYRETGNYLERTSEWVERMGLEQIQMVILNNEDNRKELAARIDFALTQVTDPWKKMLNDSSTRTALFEETRV</sequence>
<keyword evidence="11 16" id="KW-0408">Iron</keyword>
<name>A0A1R0XBR0_9BACL</name>
<comment type="cofactor">
    <cofactor evidence="14">
        <name>[2Fe-2S] cluster</name>
        <dbReference type="ChEBI" id="CHEBI:190135"/>
    </cofactor>
</comment>
<dbReference type="GO" id="GO:0098809">
    <property type="term" value="F:nitrite reductase activity"/>
    <property type="evidence" value="ECO:0007669"/>
    <property type="project" value="InterPro"/>
</dbReference>
<comment type="cofactor">
    <cofactor evidence="1 15">
        <name>FAD</name>
        <dbReference type="ChEBI" id="CHEBI:57692"/>
    </cofactor>
</comment>
<keyword evidence="13 15" id="KW-0534">Nitrate assimilation</keyword>
<feature type="binding site" evidence="16">
    <location>
        <position position="638"/>
    </location>
    <ligand>
        <name>[4Fe-4S] cluster</name>
        <dbReference type="ChEBI" id="CHEBI:49883"/>
    </ligand>
</feature>
<comment type="cofactor">
    <cofactor evidence="16">
        <name>siroheme</name>
        <dbReference type="ChEBI" id="CHEBI:60052"/>
    </cofactor>
    <text evidence="16">Binds 1 siroheme per subunit.</text>
</comment>
<keyword evidence="9 15" id="KW-0274">FAD</keyword>
<dbReference type="GO" id="GO:0050661">
    <property type="term" value="F:NADP binding"/>
    <property type="evidence" value="ECO:0007669"/>
    <property type="project" value="UniProtKB-UniRule"/>
</dbReference>
<dbReference type="Gene3D" id="3.30.390.30">
    <property type="match status" value="1"/>
</dbReference>
<dbReference type="InterPro" id="IPR005117">
    <property type="entry name" value="NiRdtase/SiRdtase_haem-b_fer"/>
</dbReference>
<dbReference type="InterPro" id="IPR023753">
    <property type="entry name" value="FAD/NAD-binding_dom"/>
</dbReference>
<keyword evidence="7" id="KW-0001">2Fe-2S</keyword>
<dbReference type="PRINTS" id="PR00397">
    <property type="entry name" value="SIROHAEM"/>
</dbReference>
<dbReference type="NCBIfam" id="TIGR02374">
    <property type="entry name" value="nitri_red_nirB"/>
    <property type="match status" value="1"/>
</dbReference>
<dbReference type="PANTHER" id="PTHR43809:SF1">
    <property type="entry name" value="NITRITE REDUCTASE (NADH) LARGE SUBUNIT"/>
    <property type="match status" value="1"/>
</dbReference>
<dbReference type="InterPro" id="IPR006066">
    <property type="entry name" value="NO2/SO3_Rdtase_FeS/sirohaem_BS"/>
</dbReference>
<dbReference type="GO" id="GO:0050660">
    <property type="term" value="F:flavin adenine dinucleotide binding"/>
    <property type="evidence" value="ECO:0007669"/>
    <property type="project" value="UniProtKB-UniRule"/>
</dbReference>
<dbReference type="Proteomes" id="UP000187465">
    <property type="component" value="Unassembled WGS sequence"/>
</dbReference>
<dbReference type="RefSeq" id="WP_036682952.1">
    <property type="nucleotide sequence ID" value="NZ_CP009428.1"/>
</dbReference>
<evidence type="ECO:0000256" key="13">
    <source>
        <dbReference type="ARBA" id="ARBA00023063"/>
    </source>
</evidence>
<evidence type="ECO:0000256" key="15">
    <source>
        <dbReference type="PIRNR" id="PIRNR037149"/>
    </source>
</evidence>
<evidence type="ECO:0000256" key="5">
    <source>
        <dbReference type="ARBA" id="ARBA00022617"/>
    </source>
</evidence>
<evidence type="ECO:0000313" key="17">
    <source>
        <dbReference type="EMBL" id="OMD32502.1"/>
    </source>
</evidence>
<dbReference type="InterPro" id="IPR036136">
    <property type="entry name" value="Nit/Sulf_reduc_fer-like_dom_sf"/>
</dbReference>
<dbReference type="AlphaFoldDB" id="A0A1R0XBR0"/>
<evidence type="ECO:0000256" key="16">
    <source>
        <dbReference type="PIRSR" id="PIRSR037149-1"/>
    </source>
</evidence>
<dbReference type="Pfam" id="PF18267">
    <property type="entry name" value="Rubredoxin_C"/>
    <property type="match status" value="1"/>
</dbReference>
<dbReference type="EMBL" id="MKQP01000017">
    <property type="protein sequence ID" value="OMD32502.1"/>
    <property type="molecule type" value="Genomic_DNA"/>
</dbReference>
<dbReference type="PIRSF" id="PIRSF037149">
    <property type="entry name" value="NirB"/>
    <property type="match status" value="1"/>
</dbReference>
<evidence type="ECO:0000256" key="2">
    <source>
        <dbReference type="ARBA" id="ARBA00005096"/>
    </source>
</evidence>
<keyword evidence="8 16" id="KW-0479">Metal-binding</keyword>
<feature type="binding site" evidence="16">
    <location>
        <position position="678"/>
    </location>
    <ligand>
        <name>[4Fe-4S] cluster</name>
        <dbReference type="ChEBI" id="CHEBI:49883"/>
    </ligand>
</feature>
<keyword evidence="4 16" id="KW-0004">4Fe-4S</keyword>
<dbReference type="CDD" id="cd19943">
    <property type="entry name" value="NirB_Fer2_BFD-like_1"/>
    <property type="match status" value="1"/>
</dbReference>
<dbReference type="GO" id="GO:0020037">
    <property type="term" value="F:heme binding"/>
    <property type="evidence" value="ECO:0007669"/>
    <property type="project" value="InterPro"/>
</dbReference>
<comment type="cofactor">
    <cofactor evidence="16">
        <name>[4Fe-4S] cluster</name>
        <dbReference type="ChEBI" id="CHEBI:49883"/>
    </cofactor>
    <text evidence="16">Binds 1 [4Fe-4S] cluster per subunit.</text>
</comment>
<organism evidence="17 18">
    <name type="scientific">Paenibacillus odorifer</name>
    <dbReference type="NCBI Taxonomy" id="189426"/>
    <lineage>
        <taxon>Bacteria</taxon>
        <taxon>Bacillati</taxon>
        <taxon>Bacillota</taxon>
        <taxon>Bacilli</taxon>
        <taxon>Bacillales</taxon>
        <taxon>Paenibacillaceae</taxon>
        <taxon>Paenibacillus</taxon>
    </lineage>
</organism>
<dbReference type="InterPro" id="IPR012744">
    <property type="entry name" value="Nitri_red_NirB"/>
</dbReference>
<dbReference type="GeneID" id="31572799"/>
<dbReference type="Pfam" id="PF03460">
    <property type="entry name" value="NIR_SIR_ferr"/>
    <property type="match status" value="1"/>
</dbReference>
<dbReference type="GO" id="GO:0051539">
    <property type="term" value="F:4 iron, 4 sulfur cluster binding"/>
    <property type="evidence" value="ECO:0007669"/>
    <property type="project" value="UniProtKB-KW"/>
</dbReference>
<feature type="binding site" evidence="16">
    <location>
        <position position="682"/>
    </location>
    <ligand>
        <name>[4Fe-4S] cluster</name>
        <dbReference type="ChEBI" id="CHEBI:49883"/>
    </ligand>
</feature>
<evidence type="ECO:0000256" key="8">
    <source>
        <dbReference type="ARBA" id="ARBA00022723"/>
    </source>
</evidence>
<reference evidence="17 18" key="1">
    <citation type="submission" date="2016-10" db="EMBL/GenBank/DDBJ databases">
        <title>Paenibacillus species isolates.</title>
        <authorList>
            <person name="Beno S.M."/>
        </authorList>
    </citation>
    <scope>NUCLEOTIDE SEQUENCE [LARGE SCALE GENOMIC DNA]</scope>
    <source>
        <strain evidence="17 18">FSL H7-0604</strain>
    </source>
</reference>
<dbReference type="CDD" id="cd19944">
    <property type="entry name" value="NirB_Fer2_BFD-like_2"/>
    <property type="match status" value="1"/>
</dbReference>
<protein>
    <submittedName>
        <fullName evidence="17">Nitrite reductase large subunit</fullName>
    </submittedName>
</protein>
<dbReference type="GO" id="GO:0042128">
    <property type="term" value="P:nitrate assimilation"/>
    <property type="evidence" value="ECO:0007669"/>
    <property type="project" value="UniProtKB-UniRule"/>
</dbReference>
<dbReference type="PROSITE" id="PS00365">
    <property type="entry name" value="NIR_SIR"/>
    <property type="match status" value="1"/>
</dbReference>
<dbReference type="Gene3D" id="3.30.413.10">
    <property type="entry name" value="Sulfite Reductase Hemoprotein, domain 1"/>
    <property type="match status" value="1"/>
</dbReference>
<comment type="similarity">
    <text evidence="3">Belongs to the nitrite and sulfite reductase 4Fe-4S domain family.</text>
</comment>
<keyword evidence="6 15" id="KW-0285">Flavoprotein</keyword>
<evidence type="ECO:0000256" key="10">
    <source>
        <dbReference type="ARBA" id="ARBA00023002"/>
    </source>
</evidence>
<dbReference type="UniPathway" id="UPA00653"/>
<evidence type="ECO:0000256" key="3">
    <source>
        <dbReference type="ARBA" id="ARBA00010429"/>
    </source>
</evidence>
<dbReference type="InterPro" id="IPR006067">
    <property type="entry name" value="NO2/SO3_Rdtase_4Fe4S_dom"/>
</dbReference>
<dbReference type="PRINTS" id="PR00368">
    <property type="entry name" value="FADPNR"/>
</dbReference>
<evidence type="ECO:0000256" key="4">
    <source>
        <dbReference type="ARBA" id="ARBA00022485"/>
    </source>
</evidence>
<dbReference type="SUPFAM" id="SSF56014">
    <property type="entry name" value="Nitrite and sulphite reductase 4Fe-4S domain-like"/>
    <property type="match status" value="1"/>
</dbReference>
<evidence type="ECO:0000256" key="11">
    <source>
        <dbReference type="ARBA" id="ARBA00023004"/>
    </source>
</evidence>
<dbReference type="FunFam" id="3.50.50.60:FF:000033">
    <property type="entry name" value="Nitrite reductase [NAD(P)H], large subunit"/>
    <property type="match status" value="1"/>
</dbReference>
<dbReference type="InterPro" id="IPR036188">
    <property type="entry name" value="FAD/NAD-bd_sf"/>
</dbReference>
<dbReference type="InterPro" id="IPR016156">
    <property type="entry name" value="FAD/NAD-linked_Rdtase_dimer_sf"/>
</dbReference>
<accession>A0A1R0XBR0</accession>
<dbReference type="InterPro" id="IPR045854">
    <property type="entry name" value="NO2/SO3_Rdtase_4Fe4S_sf"/>
</dbReference>
<feature type="binding site" description="axial binding residue" evidence="16">
    <location>
        <position position="682"/>
    </location>
    <ligand>
        <name>siroheme</name>
        <dbReference type="ChEBI" id="CHEBI:60052"/>
    </ligand>
    <ligandPart>
        <name>Fe</name>
        <dbReference type="ChEBI" id="CHEBI:18248"/>
    </ligandPart>
</feature>
<proteinExistence type="inferred from homology"/>
<dbReference type="KEGG" id="pod:PODO_21860"/>
<evidence type="ECO:0000256" key="12">
    <source>
        <dbReference type="ARBA" id="ARBA00023014"/>
    </source>
</evidence>
<keyword evidence="10" id="KW-0560">Oxidoreductase</keyword>
<dbReference type="InterPro" id="IPR041575">
    <property type="entry name" value="Rubredoxin_C"/>
</dbReference>
<dbReference type="Gene3D" id="3.90.480.10">
    <property type="entry name" value="Sulfite Reductase Hemoprotein,Domain 2"/>
    <property type="match status" value="1"/>
</dbReference>
<dbReference type="Pfam" id="PF01077">
    <property type="entry name" value="NIR_SIR"/>
    <property type="match status" value="1"/>
</dbReference>
<evidence type="ECO:0000256" key="7">
    <source>
        <dbReference type="ARBA" id="ARBA00022714"/>
    </source>
</evidence>
<evidence type="ECO:0000313" key="18">
    <source>
        <dbReference type="Proteomes" id="UP000187465"/>
    </source>
</evidence>
<dbReference type="GO" id="GO:0051537">
    <property type="term" value="F:2 iron, 2 sulfur cluster binding"/>
    <property type="evidence" value="ECO:0007669"/>
    <property type="project" value="UniProtKB-KW"/>
</dbReference>
<dbReference type="GO" id="GO:0046872">
    <property type="term" value="F:metal ion binding"/>
    <property type="evidence" value="ECO:0007669"/>
    <property type="project" value="UniProtKB-KW"/>
</dbReference>
<dbReference type="Gene3D" id="3.50.50.60">
    <property type="entry name" value="FAD/NAD(P)-binding domain"/>
    <property type="match status" value="2"/>
</dbReference>
<dbReference type="PANTHER" id="PTHR43809">
    <property type="entry name" value="NITRITE REDUCTASE (NADH) LARGE SUBUNIT"/>
    <property type="match status" value="1"/>
</dbReference>
<keyword evidence="12 16" id="KW-0411">Iron-sulfur</keyword>
<dbReference type="Gene3D" id="1.10.10.1100">
    <property type="entry name" value="BFD-like [2Fe-2S]-binding domain"/>
    <property type="match status" value="2"/>
</dbReference>
<dbReference type="FunFam" id="1.10.10.1100:FF:000002">
    <property type="entry name" value="Nitrite reductase large subunit"/>
    <property type="match status" value="1"/>
</dbReference>
<comment type="pathway">
    <text evidence="2">Nitrogen metabolism; nitrate reduction (assimilation).</text>
</comment>